<dbReference type="Gene3D" id="2.40.150.20">
    <property type="entry name" value="Ribosomal protein L14"/>
    <property type="match status" value="1"/>
</dbReference>
<accession>Q6E6H8</accession>
<organism evidence="7">
    <name type="scientific">Antonospora locustae</name>
    <name type="common">Microsporidian parasite</name>
    <name type="synonym">Nosema locustae</name>
    <dbReference type="NCBI Taxonomy" id="278021"/>
    <lineage>
        <taxon>Eukaryota</taxon>
        <taxon>Fungi</taxon>
        <taxon>Fungi incertae sedis</taxon>
        <taxon>Microsporidia</taxon>
        <taxon>Antonospora</taxon>
    </lineage>
</organism>
<dbReference type="InterPro" id="IPR000218">
    <property type="entry name" value="Ribosomal_uL14"/>
</dbReference>
<keyword evidence="2 6" id="KW-0689">Ribosomal protein</keyword>
<evidence type="ECO:0000256" key="1">
    <source>
        <dbReference type="ARBA" id="ARBA00010745"/>
    </source>
</evidence>
<dbReference type="HAMAP" id="MF_01367">
    <property type="entry name" value="Ribosomal_uL14"/>
    <property type="match status" value="1"/>
</dbReference>
<evidence type="ECO:0000256" key="4">
    <source>
        <dbReference type="ARBA" id="ARBA00035199"/>
    </source>
</evidence>
<comment type="similarity">
    <text evidence="1 6">Belongs to the universal ribosomal protein uL14 family.</text>
</comment>
<evidence type="ECO:0000256" key="2">
    <source>
        <dbReference type="ARBA" id="ARBA00022980"/>
    </source>
</evidence>
<dbReference type="GO" id="GO:0022625">
    <property type="term" value="C:cytosolic large ribosomal subunit"/>
    <property type="evidence" value="ECO:0007669"/>
    <property type="project" value="TreeGrafter"/>
</dbReference>
<evidence type="ECO:0000256" key="3">
    <source>
        <dbReference type="ARBA" id="ARBA00023274"/>
    </source>
</evidence>
<dbReference type="PANTHER" id="PTHR11761">
    <property type="entry name" value="50S/60S RIBOSOMAL PROTEIN L14/L23"/>
    <property type="match status" value="1"/>
</dbReference>
<evidence type="ECO:0000256" key="6">
    <source>
        <dbReference type="RuleBase" id="RU003949"/>
    </source>
</evidence>
<dbReference type="CDD" id="cd00337">
    <property type="entry name" value="Ribosomal_uL14"/>
    <property type="match status" value="1"/>
</dbReference>
<proteinExistence type="inferred from homology"/>
<sequence length="140" mass="15228">MPSKHVLEDRRPKIRSTCGVQVGTRIACADNTGAKIMQIIGVKGVRGRLNRLPAASVGDVVLCSVKKGRPDMRKKIVLCVVIRQKKAWRRRDGSHICFEDNAAVVITNKGDPKGTQIAGPVPREVADIWPKISSNAPAII</sequence>
<dbReference type="SUPFAM" id="SSF50193">
    <property type="entry name" value="Ribosomal protein L14"/>
    <property type="match status" value="1"/>
</dbReference>
<name>Q6E6H8_ANTLO</name>
<dbReference type="SMART" id="SM01374">
    <property type="entry name" value="Ribosomal_L14"/>
    <property type="match status" value="1"/>
</dbReference>
<dbReference type="EMBL" id="AY548887">
    <property type="protein sequence ID" value="AAT12309.1"/>
    <property type="molecule type" value="Genomic_DNA"/>
</dbReference>
<dbReference type="FunFam" id="2.40.150.20:FF:000007">
    <property type="entry name" value="50S ribosomal protein L14"/>
    <property type="match status" value="1"/>
</dbReference>
<reference evidence="7" key="1">
    <citation type="journal article" date="2004" name="Curr. Biol.">
        <title>Genome compaction and stability in microsporidian intracellular parasites.</title>
        <authorList>
            <person name="Slamovits C.H."/>
            <person name="Fast N.M."/>
            <person name="Law J.S."/>
            <person name="Keeling P.J."/>
        </authorList>
    </citation>
    <scope>NUCLEOTIDE SEQUENCE</scope>
</reference>
<dbReference type="AlphaFoldDB" id="Q6E6H8"/>
<evidence type="ECO:0000256" key="5">
    <source>
        <dbReference type="ARBA" id="ARBA00035326"/>
    </source>
</evidence>
<dbReference type="GO" id="GO:0006412">
    <property type="term" value="P:translation"/>
    <property type="evidence" value="ECO:0007669"/>
    <property type="project" value="InterPro"/>
</dbReference>
<dbReference type="GO" id="GO:0070180">
    <property type="term" value="F:large ribosomal subunit rRNA binding"/>
    <property type="evidence" value="ECO:0007669"/>
    <property type="project" value="TreeGrafter"/>
</dbReference>
<keyword evidence="3 6" id="KW-0687">Ribonucleoprotein</keyword>
<dbReference type="Pfam" id="PF00238">
    <property type="entry name" value="Ribosomal_L14"/>
    <property type="match status" value="1"/>
</dbReference>
<dbReference type="PANTHER" id="PTHR11761:SF8">
    <property type="entry name" value="LARGE RIBOSOMAL SUBUNIT PROTEIN UL14"/>
    <property type="match status" value="1"/>
</dbReference>
<evidence type="ECO:0000313" key="7">
    <source>
        <dbReference type="EMBL" id="AAT12309.1"/>
    </source>
</evidence>
<dbReference type="NCBIfam" id="NF006344">
    <property type="entry name" value="PRK08571.1"/>
    <property type="match status" value="1"/>
</dbReference>
<protein>
    <recommendedName>
        <fullName evidence="4">Large ribosomal subunit protein uL14</fullName>
    </recommendedName>
    <alternativeName>
        <fullName evidence="5">60S ribosomal protein L23</fullName>
    </alternativeName>
</protein>
<dbReference type="GO" id="GO:0003735">
    <property type="term" value="F:structural constituent of ribosome"/>
    <property type="evidence" value="ECO:0007669"/>
    <property type="project" value="InterPro"/>
</dbReference>
<dbReference type="InterPro" id="IPR036853">
    <property type="entry name" value="Ribosomal_uL14_sf"/>
</dbReference>